<dbReference type="AlphaFoldDB" id="A0A367Y8G5"/>
<proteinExistence type="predicted"/>
<reference evidence="2 3" key="1">
    <citation type="submission" date="2018-07" db="EMBL/GenBank/DDBJ databases">
        <title>Microbacterium endoborsara sp. nov., a novel actinobacterium isolated from Borszczowia aralocaspica.</title>
        <authorList>
            <person name="An D."/>
        </authorList>
    </citation>
    <scope>NUCLEOTIDE SEQUENCE [LARGE SCALE GENOMIC DNA]</scope>
    <source>
        <strain evidence="2 3">C1.15228</strain>
    </source>
</reference>
<feature type="domain" description="Aminoglycoside phosphotransferase" evidence="1">
    <location>
        <begin position="170"/>
        <end position="240"/>
    </location>
</feature>
<accession>A0A367Y8G5</accession>
<comment type="caution">
    <text evidence="2">The sequence shown here is derived from an EMBL/GenBank/DDBJ whole genome shotgun (WGS) entry which is preliminary data.</text>
</comment>
<keyword evidence="3" id="KW-1185">Reference proteome</keyword>
<dbReference type="SUPFAM" id="SSF55729">
    <property type="entry name" value="Acyl-CoA N-acyltransferases (Nat)"/>
    <property type="match status" value="1"/>
</dbReference>
<protein>
    <submittedName>
        <fullName evidence="2">Aminoglycoside phosphotransferase</fullName>
    </submittedName>
</protein>
<dbReference type="InterPro" id="IPR002575">
    <property type="entry name" value="Aminoglycoside_PTrfase"/>
</dbReference>
<dbReference type="InterPro" id="IPR016181">
    <property type="entry name" value="Acyl_CoA_acyltransferase"/>
</dbReference>
<keyword evidence="2" id="KW-0808">Transferase</keyword>
<evidence type="ECO:0000313" key="2">
    <source>
        <dbReference type="EMBL" id="RCK62163.1"/>
    </source>
</evidence>
<evidence type="ECO:0000259" key="1">
    <source>
        <dbReference type="Pfam" id="PF01636"/>
    </source>
</evidence>
<dbReference type="Gene3D" id="3.40.630.30">
    <property type="match status" value="1"/>
</dbReference>
<organism evidence="2 3">
    <name type="scientific">Microbacterium sorbitolivorans</name>
    <dbReference type="NCBI Taxonomy" id="1867410"/>
    <lineage>
        <taxon>Bacteria</taxon>
        <taxon>Bacillati</taxon>
        <taxon>Actinomycetota</taxon>
        <taxon>Actinomycetes</taxon>
        <taxon>Micrococcales</taxon>
        <taxon>Microbacteriaceae</taxon>
        <taxon>Microbacterium</taxon>
    </lineage>
</organism>
<dbReference type="Proteomes" id="UP000253508">
    <property type="component" value="Unassembled WGS sequence"/>
</dbReference>
<dbReference type="Pfam" id="PF01636">
    <property type="entry name" value="APH"/>
    <property type="match status" value="1"/>
</dbReference>
<dbReference type="OrthoDB" id="236897at2"/>
<gene>
    <name evidence="2" type="ORF">DTO57_03125</name>
</gene>
<dbReference type="InterPro" id="IPR011009">
    <property type="entry name" value="Kinase-like_dom_sf"/>
</dbReference>
<dbReference type="SUPFAM" id="SSF56112">
    <property type="entry name" value="Protein kinase-like (PK-like)"/>
    <property type="match status" value="1"/>
</dbReference>
<dbReference type="Gene3D" id="3.90.1200.10">
    <property type="match status" value="1"/>
</dbReference>
<evidence type="ECO:0000313" key="3">
    <source>
        <dbReference type="Proteomes" id="UP000253508"/>
    </source>
</evidence>
<dbReference type="EMBL" id="QORO01000001">
    <property type="protein sequence ID" value="RCK62163.1"/>
    <property type="molecule type" value="Genomic_DNA"/>
</dbReference>
<name>A0A367Y8G5_9MICO</name>
<dbReference type="GO" id="GO:0016740">
    <property type="term" value="F:transferase activity"/>
    <property type="evidence" value="ECO:0007669"/>
    <property type="project" value="UniProtKB-KW"/>
</dbReference>
<sequence>MIEAARNAGATRIVFQTDERNRRSARAIAKLGALPRGTRLEKIIRPDGSVRTSLLFELALDEIPLAGGNASGAVVRIGDTVRKPWTASTPSVADFVRSLRESGIDVPRIHGRDEQSRQIIEYVEGPLAMGRDPFTHAELQRVGAMVRAIHDASASYAPPVDAPWETLLEPPDARLICHNDLAPWNLLTGERWVFIDWDGAGPSTRLWDLAYAAQTFTLNAADRDPHEAARDLAAFVDGYRADEAIRAALPHTMHRRAAAMYRLLRTSHEASREPWASMYVAGHGEHWKRVAEYVEQHEGVWAAALLP</sequence>